<protein>
    <recommendedName>
        <fullName evidence="3">histidine kinase</fullName>
        <ecNumber evidence="3">2.7.13.3</ecNumber>
    </recommendedName>
</protein>
<comment type="subcellular location">
    <subcellularLocation>
        <location evidence="2">Cell membrane</location>
    </subcellularLocation>
</comment>
<keyword evidence="10 11" id="KW-0472">Membrane</keyword>
<dbReference type="CDD" id="cd00075">
    <property type="entry name" value="HATPase"/>
    <property type="match status" value="1"/>
</dbReference>
<dbReference type="GO" id="GO:0016301">
    <property type="term" value="F:kinase activity"/>
    <property type="evidence" value="ECO:0007669"/>
    <property type="project" value="UniProtKB-KW"/>
</dbReference>
<evidence type="ECO:0000259" key="13">
    <source>
        <dbReference type="PROSITE" id="PS50885"/>
    </source>
</evidence>
<evidence type="ECO:0000256" key="4">
    <source>
        <dbReference type="ARBA" id="ARBA00022553"/>
    </source>
</evidence>
<evidence type="ECO:0000256" key="5">
    <source>
        <dbReference type="ARBA" id="ARBA00022679"/>
    </source>
</evidence>
<dbReference type="PANTHER" id="PTHR45436:SF5">
    <property type="entry name" value="SENSOR HISTIDINE KINASE TRCS"/>
    <property type="match status" value="1"/>
</dbReference>
<dbReference type="InterPro" id="IPR036097">
    <property type="entry name" value="HisK_dim/P_sf"/>
</dbReference>
<dbReference type="PANTHER" id="PTHR45436">
    <property type="entry name" value="SENSOR HISTIDINE KINASE YKOH"/>
    <property type="match status" value="1"/>
</dbReference>
<keyword evidence="7 14" id="KW-0418">Kinase</keyword>
<dbReference type="Pfam" id="PF00512">
    <property type="entry name" value="HisKA"/>
    <property type="match status" value="1"/>
</dbReference>
<dbReference type="Proteomes" id="UP001552427">
    <property type="component" value="Unassembled WGS sequence"/>
</dbReference>
<dbReference type="CDD" id="cd06225">
    <property type="entry name" value="HAMP"/>
    <property type="match status" value="1"/>
</dbReference>
<evidence type="ECO:0000256" key="8">
    <source>
        <dbReference type="ARBA" id="ARBA00022989"/>
    </source>
</evidence>
<dbReference type="InterPro" id="IPR050428">
    <property type="entry name" value="TCS_sensor_his_kinase"/>
</dbReference>
<dbReference type="InterPro" id="IPR005467">
    <property type="entry name" value="His_kinase_dom"/>
</dbReference>
<reference evidence="14 15" key="1">
    <citation type="submission" date="2024-06" db="EMBL/GenBank/DDBJ databases">
        <title>The Natural Products Discovery Center: Release of the First 8490 Sequenced Strains for Exploring Actinobacteria Biosynthetic Diversity.</title>
        <authorList>
            <person name="Kalkreuter E."/>
            <person name="Kautsar S.A."/>
            <person name="Yang D."/>
            <person name="Bader C.D."/>
            <person name="Teijaro C.N."/>
            <person name="Fluegel L."/>
            <person name="Davis C.M."/>
            <person name="Simpson J.R."/>
            <person name="Lauterbach L."/>
            <person name="Steele A.D."/>
            <person name="Gui C."/>
            <person name="Meng S."/>
            <person name="Li G."/>
            <person name="Viehrig K."/>
            <person name="Ye F."/>
            <person name="Su P."/>
            <person name="Kiefer A.F."/>
            <person name="Nichols A."/>
            <person name="Cepeda A.J."/>
            <person name="Yan W."/>
            <person name="Fan B."/>
            <person name="Jiang Y."/>
            <person name="Adhikari A."/>
            <person name="Zheng C.-J."/>
            <person name="Schuster L."/>
            <person name="Cowan T.M."/>
            <person name="Smanski M.J."/>
            <person name="Chevrette M.G."/>
            <person name="De Carvalho L.P.S."/>
            <person name="Shen B."/>
        </authorList>
    </citation>
    <scope>NUCLEOTIDE SEQUENCE [LARGE SCALE GENOMIC DNA]</scope>
    <source>
        <strain evidence="14 15">NPDC049574</strain>
    </source>
</reference>
<evidence type="ECO:0000256" key="2">
    <source>
        <dbReference type="ARBA" id="ARBA00004236"/>
    </source>
</evidence>
<evidence type="ECO:0000313" key="15">
    <source>
        <dbReference type="Proteomes" id="UP001552427"/>
    </source>
</evidence>
<keyword evidence="5" id="KW-0808">Transferase</keyword>
<keyword evidence="15" id="KW-1185">Reference proteome</keyword>
<dbReference type="SUPFAM" id="SSF158472">
    <property type="entry name" value="HAMP domain-like"/>
    <property type="match status" value="1"/>
</dbReference>
<dbReference type="CDD" id="cd00082">
    <property type="entry name" value="HisKA"/>
    <property type="match status" value="1"/>
</dbReference>
<name>A0ABV3HEP7_9ACTN</name>
<dbReference type="InterPro" id="IPR004358">
    <property type="entry name" value="Sig_transdc_His_kin-like_C"/>
</dbReference>
<gene>
    <name evidence="14" type="ORF">AB0K40_36315</name>
</gene>
<evidence type="ECO:0000256" key="10">
    <source>
        <dbReference type="ARBA" id="ARBA00023136"/>
    </source>
</evidence>
<comment type="catalytic activity">
    <reaction evidence="1">
        <text>ATP + protein L-histidine = ADP + protein N-phospho-L-histidine.</text>
        <dbReference type="EC" id="2.7.13.3"/>
    </reaction>
</comment>
<dbReference type="SMART" id="SM00304">
    <property type="entry name" value="HAMP"/>
    <property type="match status" value="1"/>
</dbReference>
<keyword evidence="9" id="KW-0902">Two-component regulatory system</keyword>
<dbReference type="EC" id="2.7.13.3" evidence="3"/>
<accession>A0ABV3HEP7</accession>
<feature type="transmembrane region" description="Helical" evidence="11">
    <location>
        <begin position="162"/>
        <end position="185"/>
    </location>
</feature>
<keyword evidence="6 11" id="KW-0812">Transmembrane</keyword>
<dbReference type="RefSeq" id="WP_364458791.1">
    <property type="nucleotide sequence ID" value="NZ_JBFARM010000012.1"/>
</dbReference>
<dbReference type="Gene3D" id="1.10.287.130">
    <property type="match status" value="1"/>
</dbReference>
<evidence type="ECO:0000256" key="1">
    <source>
        <dbReference type="ARBA" id="ARBA00000085"/>
    </source>
</evidence>
<dbReference type="SUPFAM" id="SSF47384">
    <property type="entry name" value="Homodimeric domain of signal transducing histidine kinase"/>
    <property type="match status" value="1"/>
</dbReference>
<organism evidence="14 15">
    <name type="scientific">Nonomuraea bangladeshensis</name>
    <dbReference type="NCBI Taxonomy" id="404385"/>
    <lineage>
        <taxon>Bacteria</taxon>
        <taxon>Bacillati</taxon>
        <taxon>Actinomycetota</taxon>
        <taxon>Actinomycetes</taxon>
        <taxon>Streptosporangiales</taxon>
        <taxon>Streptosporangiaceae</taxon>
        <taxon>Nonomuraea</taxon>
    </lineage>
</organism>
<dbReference type="PROSITE" id="PS50885">
    <property type="entry name" value="HAMP"/>
    <property type="match status" value="1"/>
</dbReference>
<dbReference type="Pfam" id="PF00672">
    <property type="entry name" value="HAMP"/>
    <property type="match status" value="1"/>
</dbReference>
<dbReference type="PRINTS" id="PR00344">
    <property type="entry name" value="BCTRLSENSOR"/>
</dbReference>
<evidence type="ECO:0000256" key="3">
    <source>
        <dbReference type="ARBA" id="ARBA00012438"/>
    </source>
</evidence>
<dbReference type="SMART" id="SM00388">
    <property type="entry name" value="HisKA"/>
    <property type="match status" value="1"/>
</dbReference>
<dbReference type="InterPro" id="IPR003660">
    <property type="entry name" value="HAMP_dom"/>
</dbReference>
<dbReference type="InterPro" id="IPR003594">
    <property type="entry name" value="HATPase_dom"/>
</dbReference>
<evidence type="ECO:0000313" key="14">
    <source>
        <dbReference type="EMBL" id="MEV4291006.1"/>
    </source>
</evidence>
<feature type="domain" description="HAMP" evidence="13">
    <location>
        <begin position="186"/>
        <end position="239"/>
    </location>
</feature>
<dbReference type="SMART" id="SM00387">
    <property type="entry name" value="HATPase_c"/>
    <property type="match status" value="1"/>
</dbReference>
<dbReference type="Gene3D" id="6.10.340.10">
    <property type="match status" value="1"/>
</dbReference>
<evidence type="ECO:0000256" key="11">
    <source>
        <dbReference type="SAM" id="Phobius"/>
    </source>
</evidence>
<dbReference type="PROSITE" id="PS50109">
    <property type="entry name" value="HIS_KIN"/>
    <property type="match status" value="1"/>
</dbReference>
<dbReference type="EMBL" id="JBFARM010000012">
    <property type="protein sequence ID" value="MEV4291006.1"/>
    <property type="molecule type" value="Genomic_DNA"/>
</dbReference>
<sequence length="508" mass="54031">MRAAGARGAWPLRHRLLAALLGLCAAGLAVFAAAGVLLLDRSLLSRVDAQLAETVRSFAFRPPPMPPPVPPSARPGDVELPTQFRIAFYAPSGLLLRELPGGAADRPDVPAGLVARPPAGAVTVAGRGGTGDWRVLVRALPDGGRVTVAMSLEPNRATVRQFLVIELVAGVLVLALLGAVALAVVRLGLRPLTRMERTAEAIAAGEIDRRVGDTDPRTETGRLGRALNTMLERLASALRERETSEGRLRRFVADASHELRTPLTSIRGFAELYQHGQAPRDPAVERLLRRIEGEAGRMGVLVEDMLLLARLDREPALEPAAVDLRVLAGDVVHAAQARERDRPIRLAVSDEPVFVLGDEHRLHQVIANLVGNAMTHTAAGTPVLVRVERRAATGPPPQGVVRVERRAATGPPPPRVARSGDGPAPDVEAALVEVRDEGPGIDPEHLPYVFDRFYRADPSRARHHGGTGLGLAIAAALVSAHQGRIEAGGAPGGGTTFRVLLPLHHPDD</sequence>
<proteinExistence type="predicted"/>
<evidence type="ECO:0000256" key="9">
    <source>
        <dbReference type="ARBA" id="ARBA00023012"/>
    </source>
</evidence>
<keyword evidence="4" id="KW-0597">Phosphoprotein</keyword>
<feature type="domain" description="Histidine kinase" evidence="12">
    <location>
        <begin position="254"/>
        <end position="505"/>
    </location>
</feature>
<dbReference type="Pfam" id="PF02518">
    <property type="entry name" value="HATPase_c"/>
    <property type="match status" value="1"/>
</dbReference>
<evidence type="ECO:0000259" key="12">
    <source>
        <dbReference type="PROSITE" id="PS50109"/>
    </source>
</evidence>
<evidence type="ECO:0000256" key="6">
    <source>
        <dbReference type="ARBA" id="ARBA00022692"/>
    </source>
</evidence>
<dbReference type="SUPFAM" id="SSF55874">
    <property type="entry name" value="ATPase domain of HSP90 chaperone/DNA topoisomerase II/histidine kinase"/>
    <property type="match status" value="1"/>
</dbReference>
<evidence type="ECO:0000256" key="7">
    <source>
        <dbReference type="ARBA" id="ARBA00022777"/>
    </source>
</evidence>
<dbReference type="InterPro" id="IPR036890">
    <property type="entry name" value="HATPase_C_sf"/>
</dbReference>
<dbReference type="InterPro" id="IPR003661">
    <property type="entry name" value="HisK_dim/P_dom"/>
</dbReference>
<dbReference type="Gene3D" id="3.30.565.10">
    <property type="entry name" value="Histidine kinase-like ATPase, C-terminal domain"/>
    <property type="match status" value="1"/>
</dbReference>
<keyword evidence="8 11" id="KW-1133">Transmembrane helix</keyword>
<comment type="caution">
    <text evidence="14">The sequence shown here is derived from an EMBL/GenBank/DDBJ whole genome shotgun (WGS) entry which is preliminary data.</text>
</comment>